<organism evidence="2 3">
    <name type="scientific">Frankliniella occidentalis</name>
    <name type="common">Western flower thrips</name>
    <name type="synonym">Euthrips occidentalis</name>
    <dbReference type="NCBI Taxonomy" id="133901"/>
    <lineage>
        <taxon>Eukaryota</taxon>
        <taxon>Metazoa</taxon>
        <taxon>Ecdysozoa</taxon>
        <taxon>Arthropoda</taxon>
        <taxon>Hexapoda</taxon>
        <taxon>Insecta</taxon>
        <taxon>Pterygota</taxon>
        <taxon>Neoptera</taxon>
        <taxon>Paraneoptera</taxon>
        <taxon>Thysanoptera</taxon>
        <taxon>Terebrantia</taxon>
        <taxon>Thripoidea</taxon>
        <taxon>Thripidae</taxon>
        <taxon>Frankliniella</taxon>
    </lineage>
</organism>
<accession>A0A9C6TQI0</accession>
<name>A0A9C6TQI0_FRAOC</name>
<gene>
    <name evidence="3" type="primary">LOC127748946</name>
</gene>
<dbReference type="GeneID" id="127748946"/>
<dbReference type="KEGG" id="foc:127748946"/>
<evidence type="ECO:0000313" key="3">
    <source>
        <dbReference type="RefSeq" id="XP_052120761.1"/>
    </source>
</evidence>
<dbReference type="Proteomes" id="UP000504606">
    <property type="component" value="Unplaced"/>
</dbReference>
<proteinExistence type="predicted"/>
<dbReference type="AlphaFoldDB" id="A0A9C6TQI0"/>
<feature type="region of interest" description="Disordered" evidence="1">
    <location>
        <begin position="82"/>
        <end position="123"/>
    </location>
</feature>
<reference evidence="3" key="1">
    <citation type="submission" date="2025-08" db="UniProtKB">
        <authorList>
            <consortium name="RefSeq"/>
        </authorList>
    </citation>
    <scope>IDENTIFICATION</scope>
    <source>
        <tissue evidence="3">Whole organism</tissue>
    </source>
</reference>
<sequence length="123" mass="14041">MTIKTTVTTTTQSEIQLQQQQHEQQQQHRILRTWMSHKHVLRSMTRFFYTNWPFHFPFKNAQLCSSFCAASRQRWWQSGCPGSYSAPKASLQQDRRPAQAGDASRGPGGTSSTAIVRVSETVP</sequence>
<protein>
    <submittedName>
        <fullName evidence="3">Uncharacterized protein LOC127748946</fullName>
    </submittedName>
</protein>
<dbReference type="RefSeq" id="XP_052120761.1">
    <property type="nucleotide sequence ID" value="XM_052264801.1"/>
</dbReference>
<keyword evidence="2" id="KW-1185">Reference proteome</keyword>
<evidence type="ECO:0000313" key="2">
    <source>
        <dbReference type="Proteomes" id="UP000504606"/>
    </source>
</evidence>
<evidence type="ECO:0000256" key="1">
    <source>
        <dbReference type="SAM" id="MobiDB-lite"/>
    </source>
</evidence>